<name>R7U6T3_CAPTE</name>
<dbReference type="EnsemblMetazoa" id="CapteT220747">
    <property type="protein sequence ID" value="CapteP220747"/>
    <property type="gene ID" value="CapteG220747"/>
</dbReference>
<reference evidence="3" key="3">
    <citation type="submission" date="2015-06" db="UniProtKB">
        <authorList>
            <consortium name="EnsemblMetazoa"/>
        </authorList>
    </citation>
    <scope>IDENTIFICATION</scope>
</reference>
<dbReference type="EMBL" id="AMQN01001687">
    <property type="status" value="NOT_ANNOTATED_CDS"/>
    <property type="molecule type" value="Genomic_DNA"/>
</dbReference>
<organism evidence="2">
    <name type="scientific">Capitella teleta</name>
    <name type="common">Polychaete worm</name>
    <dbReference type="NCBI Taxonomy" id="283909"/>
    <lineage>
        <taxon>Eukaryota</taxon>
        <taxon>Metazoa</taxon>
        <taxon>Spiralia</taxon>
        <taxon>Lophotrochozoa</taxon>
        <taxon>Annelida</taxon>
        <taxon>Polychaeta</taxon>
        <taxon>Sedentaria</taxon>
        <taxon>Scolecida</taxon>
        <taxon>Capitellidae</taxon>
        <taxon>Capitella</taxon>
    </lineage>
</organism>
<keyword evidence="4" id="KW-1185">Reference proteome</keyword>
<dbReference type="OrthoDB" id="9935043at2759"/>
<dbReference type="PANTHER" id="PTHR34221:SF4">
    <property type="entry name" value="CHROMOSOME LG9 OPEN READING FRAME, HUMAN C17ORF98"/>
    <property type="match status" value="1"/>
</dbReference>
<gene>
    <name evidence="2" type="ORF">CAPTEDRAFT_220747</name>
</gene>
<proteinExistence type="predicted"/>
<protein>
    <submittedName>
        <fullName evidence="2 3">Uncharacterized protein</fullName>
    </submittedName>
</protein>
<evidence type="ECO:0000313" key="4">
    <source>
        <dbReference type="Proteomes" id="UP000014760"/>
    </source>
</evidence>
<reference evidence="2 4" key="2">
    <citation type="journal article" date="2013" name="Nature">
        <title>Insights into bilaterian evolution from three spiralian genomes.</title>
        <authorList>
            <person name="Simakov O."/>
            <person name="Marletaz F."/>
            <person name="Cho S.J."/>
            <person name="Edsinger-Gonzales E."/>
            <person name="Havlak P."/>
            <person name="Hellsten U."/>
            <person name="Kuo D.H."/>
            <person name="Larsson T."/>
            <person name="Lv J."/>
            <person name="Arendt D."/>
            <person name="Savage R."/>
            <person name="Osoegawa K."/>
            <person name="de Jong P."/>
            <person name="Grimwood J."/>
            <person name="Chapman J.A."/>
            <person name="Shapiro H."/>
            <person name="Aerts A."/>
            <person name="Otillar R.P."/>
            <person name="Terry A.Y."/>
            <person name="Boore J.L."/>
            <person name="Grigoriev I.V."/>
            <person name="Lindberg D.R."/>
            <person name="Seaver E.C."/>
            <person name="Weisblat D.A."/>
            <person name="Putnam N.H."/>
            <person name="Rokhsar D.S."/>
        </authorList>
    </citation>
    <scope>NUCLEOTIDE SEQUENCE</scope>
    <source>
        <strain evidence="2 4">I ESC-2004</strain>
    </source>
</reference>
<feature type="region of interest" description="Disordered" evidence="1">
    <location>
        <begin position="1"/>
        <end position="29"/>
    </location>
</feature>
<dbReference type="HOGENOM" id="CLU_120758_0_0_1"/>
<sequence>MRDTMSTRRSSSTRQTKKNPNITYLTPPTPAPQEIIRLERGFTLDCIACSSISTDYSKTNPKVAPIIMPYNSQKDKHCNQYFRFHGVGKTLDQTGQSKGGCSIDGPVIDKFQARGAGFQYLSLRNQFGAGHSPETVNGHAQFMQGVAPIVGYNGLFGYRRNTPWLRQKTSPFGTSSTLKTH</sequence>
<dbReference type="AlphaFoldDB" id="R7U6T3"/>
<evidence type="ECO:0000256" key="1">
    <source>
        <dbReference type="SAM" id="MobiDB-lite"/>
    </source>
</evidence>
<accession>R7U6T3</accession>
<evidence type="ECO:0000313" key="2">
    <source>
        <dbReference type="EMBL" id="ELU01856.1"/>
    </source>
</evidence>
<evidence type="ECO:0000313" key="3">
    <source>
        <dbReference type="EnsemblMetazoa" id="CapteP220747"/>
    </source>
</evidence>
<dbReference type="InterPro" id="IPR028027">
    <property type="entry name" value="SPMAP1"/>
</dbReference>
<dbReference type="EMBL" id="KB304598">
    <property type="protein sequence ID" value="ELU01856.1"/>
    <property type="molecule type" value="Genomic_DNA"/>
</dbReference>
<dbReference type="PANTHER" id="PTHR34221">
    <property type="entry name" value="HYPOTHETICAL PROTEIN LOC691189"/>
    <property type="match status" value="1"/>
</dbReference>
<dbReference type="Proteomes" id="UP000014760">
    <property type="component" value="Unassembled WGS sequence"/>
</dbReference>
<reference evidence="4" key="1">
    <citation type="submission" date="2012-12" db="EMBL/GenBank/DDBJ databases">
        <authorList>
            <person name="Hellsten U."/>
            <person name="Grimwood J."/>
            <person name="Chapman J.A."/>
            <person name="Shapiro H."/>
            <person name="Aerts A."/>
            <person name="Otillar R.P."/>
            <person name="Terry A.Y."/>
            <person name="Boore J.L."/>
            <person name="Simakov O."/>
            <person name="Marletaz F."/>
            <person name="Cho S.-J."/>
            <person name="Edsinger-Gonzales E."/>
            <person name="Havlak P."/>
            <person name="Kuo D.-H."/>
            <person name="Larsson T."/>
            <person name="Lv J."/>
            <person name="Arendt D."/>
            <person name="Savage R."/>
            <person name="Osoegawa K."/>
            <person name="de Jong P."/>
            <person name="Lindberg D.R."/>
            <person name="Seaver E.C."/>
            <person name="Weisblat D.A."/>
            <person name="Putnam N.H."/>
            <person name="Grigoriev I.V."/>
            <person name="Rokhsar D.S."/>
        </authorList>
    </citation>
    <scope>NUCLEOTIDE SEQUENCE</scope>
    <source>
        <strain evidence="4">I ESC-2004</strain>
    </source>
</reference>
<dbReference type="OMA" id="QKEFILD"/>
<dbReference type="STRING" id="283909.R7U6T3"/>
<dbReference type="Pfam" id="PF15075">
    <property type="entry name" value="SPMAP1-like"/>
    <property type="match status" value="1"/>
</dbReference>